<gene>
    <name evidence="2" type="ORF">ENW66_06980</name>
</gene>
<evidence type="ECO:0000256" key="1">
    <source>
        <dbReference type="SAM" id="MobiDB-lite"/>
    </source>
</evidence>
<comment type="caution">
    <text evidence="2">The sequence shown here is derived from an EMBL/GenBank/DDBJ whole genome shotgun (WGS) entry which is preliminary data.</text>
</comment>
<name>A0A7C3MD42_ARCFL</name>
<organism evidence="2">
    <name type="scientific">Archaeoglobus fulgidus</name>
    <dbReference type="NCBI Taxonomy" id="2234"/>
    <lineage>
        <taxon>Archaea</taxon>
        <taxon>Methanobacteriati</taxon>
        <taxon>Methanobacteriota</taxon>
        <taxon>Archaeoglobi</taxon>
        <taxon>Archaeoglobales</taxon>
        <taxon>Archaeoglobaceae</taxon>
        <taxon>Archaeoglobus</taxon>
    </lineage>
</organism>
<protein>
    <submittedName>
        <fullName evidence="2">Uncharacterized protein</fullName>
    </submittedName>
</protein>
<feature type="region of interest" description="Disordered" evidence="1">
    <location>
        <begin position="115"/>
        <end position="138"/>
    </location>
</feature>
<accession>A0A7C3MD42</accession>
<sequence>MLEKVKEFHEKLLKFSENEEIRNRLHNVVEGALRDAYYELGTSRDPKEVLKDCICSKMVDERVFDKASFEEGIKVAEKVADEIIKLTGGDFNNFKKFGELYIKLNRVRKLEKELSNADSGVKKSSKSLASQKKRYMRK</sequence>
<reference evidence="2" key="1">
    <citation type="journal article" date="2020" name="mSystems">
        <title>Genome- and Community-Level Interaction Insights into Carbon Utilization and Element Cycling Functions of Hydrothermarchaeota in Hydrothermal Sediment.</title>
        <authorList>
            <person name="Zhou Z."/>
            <person name="Liu Y."/>
            <person name="Xu W."/>
            <person name="Pan J."/>
            <person name="Luo Z.H."/>
            <person name="Li M."/>
        </authorList>
    </citation>
    <scope>NUCLEOTIDE SEQUENCE [LARGE SCALE GENOMIC DNA]</scope>
    <source>
        <strain evidence="2">SpSt-87</strain>
    </source>
</reference>
<dbReference type="EMBL" id="DTLB01000040">
    <property type="protein sequence ID" value="HFW32675.1"/>
    <property type="molecule type" value="Genomic_DNA"/>
</dbReference>
<dbReference type="AlphaFoldDB" id="A0A7C3MD42"/>
<proteinExistence type="predicted"/>
<evidence type="ECO:0000313" key="2">
    <source>
        <dbReference type="EMBL" id="HFW32675.1"/>
    </source>
</evidence>